<organism evidence="2 3">
    <name type="scientific">Senna tora</name>
    <dbReference type="NCBI Taxonomy" id="362788"/>
    <lineage>
        <taxon>Eukaryota</taxon>
        <taxon>Viridiplantae</taxon>
        <taxon>Streptophyta</taxon>
        <taxon>Embryophyta</taxon>
        <taxon>Tracheophyta</taxon>
        <taxon>Spermatophyta</taxon>
        <taxon>Magnoliopsida</taxon>
        <taxon>eudicotyledons</taxon>
        <taxon>Gunneridae</taxon>
        <taxon>Pentapetalae</taxon>
        <taxon>rosids</taxon>
        <taxon>fabids</taxon>
        <taxon>Fabales</taxon>
        <taxon>Fabaceae</taxon>
        <taxon>Caesalpinioideae</taxon>
        <taxon>Cassia clade</taxon>
        <taxon>Senna</taxon>
    </lineage>
</organism>
<evidence type="ECO:0000313" key="3">
    <source>
        <dbReference type="Proteomes" id="UP000634136"/>
    </source>
</evidence>
<feature type="compositionally biased region" description="Basic and acidic residues" evidence="1">
    <location>
        <begin position="14"/>
        <end position="26"/>
    </location>
</feature>
<keyword evidence="3" id="KW-1185">Reference proteome</keyword>
<dbReference type="AlphaFoldDB" id="A0A834TNP6"/>
<gene>
    <name evidence="2" type="ORF">G2W53_022480</name>
</gene>
<feature type="region of interest" description="Disordered" evidence="1">
    <location>
        <begin position="1"/>
        <end position="26"/>
    </location>
</feature>
<comment type="caution">
    <text evidence="2">The sequence shown here is derived from an EMBL/GenBank/DDBJ whole genome shotgun (WGS) entry which is preliminary data.</text>
</comment>
<evidence type="ECO:0000256" key="1">
    <source>
        <dbReference type="SAM" id="MobiDB-lite"/>
    </source>
</evidence>
<reference evidence="2" key="1">
    <citation type="submission" date="2020-09" db="EMBL/GenBank/DDBJ databases">
        <title>Genome-Enabled Discovery of Anthraquinone Biosynthesis in Senna tora.</title>
        <authorList>
            <person name="Kang S.-H."/>
            <person name="Pandey R.P."/>
            <person name="Lee C.-M."/>
            <person name="Sim J.-S."/>
            <person name="Jeong J.-T."/>
            <person name="Choi B.-S."/>
            <person name="Jung M."/>
            <person name="Ginzburg D."/>
            <person name="Zhao K."/>
            <person name="Won S.Y."/>
            <person name="Oh T.-J."/>
            <person name="Yu Y."/>
            <person name="Kim N.-H."/>
            <person name="Lee O.R."/>
            <person name="Lee T.-H."/>
            <person name="Bashyal P."/>
            <person name="Kim T.-S."/>
            <person name="Lee W.-H."/>
            <person name="Kawkins C."/>
            <person name="Kim C.-K."/>
            <person name="Kim J.S."/>
            <person name="Ahn B.O."/>
            <person name="Rhee S.Y."/>
            <person name="Sohng J.K."/>
        </authorList>
    </citation>
    <scope>NUCLEOTIDE SEQUENCE</scope>
    <source>
        <tissue evidence="2">Leaf</tissue>
    </source>
</reference>
<protein>
    <submittedName>
        <fullName evidence="2">Uncharacterized protein</fullName>
    </submittedName>
</protein>
<accession>A0A834TNP6</accession>
<sequence>MTLDLVPPLSRGVESLKGRDPCSRGS</sequence>
<dbReference type="EMBL" id="JAAIUW010000007">
    <property type="protein sequence ID" value="KAF7824336.1"/>
    <property type="molecule type" value="Genomic_DNA"/>
</dbReference>
<proteinExistence type="predicted"/>
<evidence type="ECO:0000313" key="2">
    <source>
        <dbReference type="EMBL" id="KAF7824336.1"/>
    </source>
</evidence>
<dbReference type="Proteomes" id="UP000634136">
    <property type="component" value="Unassembled WGS sequence"/>
</dbReference>
<name>A0A834TNP6_9FABA</name>